<name>A9D7U6_HOEPD</name>
<organism evidence="2 3">
    <name type="scientific">Hoeflea phototrophica (strain DSM 17068 / NCIMB 14078 / DFL-43)</name>
    <dbReference type="NCBI Taxonomy" id="411684"/>
    <lineage>
        <taxon>Bacteria</taxon>
        <taxon>Pseudomonadati</taxon>
        <taxon>Pseudomonadota</taxon>
        <taxon>Alphaproteobacteria</taxon>
        <taxon>Hyphomicrobiales</taxon>
        <taxon>Rhizobiaceae</taxon>
        <taxon>Hoeflea</taxon>
    </lineage>
</organism>
<accession>A9D7U6</accession>
<proteinExistence type="predicted"/>
<evidence type="ECO:0000313" key="3">
    <source>
        <dbReference type="Proteomes" id="UP000004291"/>
    </source>
</evidence>
<feature type="transmembrane region" description="Helical" evidence="1">
    <location>
        <begin position="50"/>
        <end position="69"/>
    </location>
</feature>
<feature type="transmembrane region" description="Helical" evidence="1">
    <location>
        <begin position="75"/>
        <end position="91"/>
    </location>
</feature>
<dbReference type="Proteomes" id="UP000004291">
    <property type="component" value="Chromosome"/>
</dbReference>
<sequence>MKHFSSSRLKLPYHQMLALRGQGKLELAVSRSAASQVTLNGVVPNKSVSAAFHFYTILGYLLLAVGLYFAFTRAWWWGPLGFFVALIVWQANRKGTSESVLDTAIEDEAFYDRLRDAGALMYQVDDDTAILLETAYGIEGH</sequence>
<evidence type="ECO:0000313" key="2">
    <source>
        <dbReference type="EMBL" id="EDQ33144.1"/>
    </source>
</evidence>
<reference evidence="2 3" key="2">
    <citation type="submission" date="2012-06" db="EMBL/GenBank/DDBJ databases">
        <authorList>
            <person name="Fiebig A."/>
        </authorList>
    </citation>
    <scope>NUCLEOTIDE SEQUENCE [LARGE SCALE GENOMIC DNA]</scope>
    <source>
        <strain evidence="2 3">DFL-43</strain>
    </source>
</reference>
<dbReference type="AlphaFoldDB" id="A9D7U6"/>
<protein>
    <submittedName>
        <fullName evidence="2">Uncharacterized protein</fullName>
    </submittedName>
</protein>
<comment type="caution">
    <text evidence="2">The sequence shown here is derived from an EMBL/GenBank/DDBJ whole genome shotgun (WGS) entry which is preliminary data.</text>
</comment>
<keyword evidence="1" id="KW-0472">Membrane</keyword>
<keyword evidence="1" id="KW-0812">Transmembrane</keyword>
<keyword evidence="1" id="KW-1133">Transmembrane helix</keyword>
<keyword evidence="3" id="KW-1185">Reference proteome</keyword>
<gene>
    <name evidence="2" type="ORF">HPDFL43_16751</name>
</gene>
<dbReference type="HOGENOM" id="CLU_1822683_0_0_5"/>
<reference evidence="2 3" key="1">
    <citation type="submission" date="2007-10" db="EMBL/GenBank/DDBJ databases">
        <authorList>
            <person name="Wagner-Dobler I."/>
            <person name="Ferriera S."/>
            <person name="Johnson J."/>
            <person name="Kravitz S."/>
            <person name="Beeson K."/>
            <person name="Sutton G."/>
            <person name="Rogers Y.-H."/>
            <person name="Friedman R."/>
            <person name="Frazier M."/>
            <person name="Venter J.C."/>
        </authorList>
    </citation>
    <scope>NUCLEOTIDE SEQUENCE [LARGE SCALE GENOMIC DNA]</scope>
    <source>
        <strain evidence="2 3">DFL-43</strain>
    </source>
</reference>
<evidence type="ECO:0000256" key="1">
    <source>
        <dbReference type="SAM" id="Phobius"/>
    </source>
</evidence>
<dbReference type="EMBL" id="ABIA03000004">
    <property type="protein sequence ID" value="EDQ33144.1"/>
    <property type="molecule type" value="Genomic_DNA"/>
</dbReference>